<reference evidence="4 6" key="2">
    <citation type="journal article" date="2018" name="Plant J.">
        <title>The Physcomitrella patens chromosome-scale assembly reveals moss genome structure and evolution.</title>
        <authorList>
            <person name="Lang D."/>
            <person name="Ullrich K.K."/>
            <person name="Murat F."/>
            <person name="Fuchs J."/>
            <person name="Jenkins J."/>
            <person name="Haas F.B."/>
            <person name="Piednoel M."/>
            <person name="Gundlach H."/>
            <person name="Van Bel M."/>
            <person name="Meyberg R."/>
            <person name="Vives C."/>
            <person name="Morata J."/>
            <person name="Symeonidi A."/>
            <person name="Hiss M."/>
            <person name="Muchero W."/>
            <person name="Kamisugi Y."/>
            <person name="Saleh O."/>
            <person name="Blanc G."/>
            <person name="Decker E.L."/>
            <person name="van Gessel N."/>
            <person name="Grimwood J."/>
            <person name="Hayes R.D."/>
            <person name="Graham S.W."/>
            <person name="Gunter L.E."/>
            <person name="McDaniel S.F."/>
            <person name="Hoernstein S.N.W."/>
            <person name="Larsson A."/>
            <person name="Li F.W."/>
            <person name="Perroud P.F."/>
            <person name="Phillips J."/>
            <person name="Ranjan P."/>
            <person name="Rokshar D.S."/>
            <person name="Rothfels C.J."/>
            <person name="Schneider L."/>
            <person name="Shu S."/>
            <person name="Stevenson D.W."/>
            <person name="Thummler F."/>
            <person name="Tillich M."/>
            <person name="Villarreal Aguilar J.C."/>
            <person name="Widiez T."/>
            <person name="Wong G.K."/>
            <person name="Wymore A."/>
            <person name="Zhang Y."/>
            <person name="Zimmer A.D."/>
            <person name="Quatrano R.S."/>
            <person name="Mayer K.F.X."/>
            <person name="Goodstein D."/>
            <person name="Casacuberta J.M."/>
            <person name="Vandepoele K."/>
            <person name="Reski R."/>
            <person name="Cuming A.C."/>
            <person name="Tuskan G.A."/>
            <person name="Maumus F."/>
            <person name="Salse J."/>
            <person name="Schmutz J."/>
            <person name="Rensing S.A."/>
        </authorList>
    </citation>
    <scope>NUCLEOTIDE SEQUENCE [LARGE SCALE GENOMIC DNA]</scope>
    <source>
        <strain evidence="5 6">cv. Gransden 2004</strain>
    </source>
</reference>
<dbReference type="PANTHER" id="PTHR47383:SF8">
    <property type="entry name" value="OS01G0768300 PROTEIN"/>
    <property type="match status" value="1"/>
</dbReference>
<dbReference type="InterPro" id="IPR058936">
    <property type="entry name" value="At4g15545-like"/>
</dbReference>
<dbReference type="InterPro" id="IPR058935">
    <property type="entry name" value="At4g15545-like_C"/>
</dbReference>
<dbReference type="Proteomes" id="UP000006727">
    <property type="component" value="Chromosome 1"/>
</dbReference>
<dbReference type="Gramene" id="Pp3c1_28730V3.3">
    <property type="protein sequence ID" value="Pp3c1_28730V3.3"/>
    <property type="gene ID" value="Pp3c1_28730"/>
</dbReference>
<feature type="coiled-coil region" evidence="1">
    <location>
        <begin position="73"/>
        <end position="128"/>
    </location>
</feature>
<sequence>MWTKEKVESDGRSDVVEGLGCAELRVVLHLGLNMGSGGQGELPQDLVSVLPSDPYEQLDVARRITAMAVATSMSKLESETGKLRQKLTEKEQVIHGLQGRVLEAEAALQVLNAKLSQSEAEQTKLVDEKNSLALQVKGLLRDVAKLETFKRTLMHSLEQEEDDNLAPNSAIWKASQAESAVVKAQNFEDHGRYAKTSSRPDPPKYQGDLDAVSDGRTTPPKSRNGRTVPKQIVGGSTTLRPSSQLIPIGSRLPKNVDSPLNSMIQLPSSQPTSGASSPPSHGSGQSRSTRLDGKEFFRQARSRLSYEQFSSFLANIKELNAHRQTREDTLGQAERIFGPENRDLSIAFEAILSRHLPS</sequence>
<dbReference type="PANTHER" id="PTHR47383">
    <property type="entry name" value="OS03G0659800 PROTEIN"/>
    <property type="match status" value="1"/>
</dbReference>
<gene>
    <name evidence="5" type="primary">LOC112275193</name>
    <name evidence="4" type="ORF">PHYPA_001308</name>
</gene>
<evidence type="ECO:0000259" key="3">
    <source>
        <dbReference type="Pfam" id="PF25972"/>
    </source>
</evidence>
<evidence type="ECO:0000256" key="1">
    <source>
        <dbReference type="SAM" id="Coils"/>
    </source>
</evidence>
<dbReference type="OrthoDB" id="5599468at2759"/>
<name>A0A2K1LA33_PHYPA</name>
<proteinExistence type="predicted"/>
<feature type="region of interest" description="Disordered" evidence="2">
    <location>
        <begin position="191"/>
        <end position="292"/>
    </location>
</feature>
<evidence type="ECO:0000256" key="2">
    <source>
        <dbReference type="SAM" id="MobiDB-lite"/>
    </source>
</evidence>
<dbReference type="AlphaFoldDB" id="A0A2K1LA33"/>
<keyword evidence="6" id="KW-1185">Reference proteome</keyword>
<dbReference type="Gramene" id="Pp3c1_28730V3.2">
    <property type="protein sequence ID" value="Pp3c1_28730V3.2"/>
    <property type="gene ID" value="Pp3c1_28730"/>
</dbReference>
<dbReference type="Gramene" id="Pp3c1_28730V3.1">
    <property type="protein sequence ID" value="Pp3c1_28730V3.1"/>
    <property type="gene ID" value="Pp3c1_28730"/>
</dbReference>
<dbReference type="EnsemblPlants" id="Pp3c1_28730V3.1">
    <property type="protein sequence ID" value="Pp3c1_28730V3.1"/>
    <property type="gene ID" value="Pp3c1_28730"/>
</dbReference>
<feature type="compositionally biased region" description="Polar residues" evidence="2">
    <location>
        <begin position="258"/>
        <end position="270"/>
    </location>
</feature>
<dbReference type="EnsemblPlants" id="Pp3c1_28730V3.2">
    <property type="protein sequence ID" value="Pp3c1_28730V3.2"/>
    <property type="gene ID" value="Pp3c1_28730"/>
</dbReference>
<evidence type="ECO:0000313" key="5">
    <source>
        <dbReference type="EnsemblPlants" id="Pp3c1_28730V3.1"/>
    </source>
</evidence>
<dbReference type="EMBL" id="ABEU02000001">
    <property type="protein sequence ID" value="PNR62884.1"/>
    <property type="molecule type" value="Genomic_DNA"/>
</dbReference>
<evidence type="ECO:0000313" key="6">
    <source>
        <dbReference type="Proteomes" id="UP000006727"/>
    </source>
</evidence>
<dbReference type="EnsemblPlants" id="Pp3c1_28730V3.3">
    <property type="protein sequence ID" value="Pp3c1_28730V3.3"/>
    <property type="gene ID" value="Pp3c1_28730"/>
</dbReference>
<dbReference type="GeneID" id="112275193"/>
<dbReference type="Pfam" id="PF25972">
    <property type="entry name" value="At4g15545_C"/>
    <property type="match status" value="1"/>
</dbReference>
<protein>
    <recommendedName>
        <fullName evidence="3">At4g15545-like C-terminal domain-containing protein</fullName>
    </recommendedName>
</protein>
<feature type="compositionally biased region" description="Low complexity" evidence="2">
    <location>
        <begin position="271"/>
        <end position="288"/>
    </location>
</feature>
<feature type="domain" description="At4g15545-like C-terminal" evidence="3">
    <location>
        <begin position="290"/>
        <end position="355"/>
    </location>
</feature>
<organism evidence="4">
    <name type="scientific">Physcomitrium patens</name>
    <name type="common">Spreading-leaved earth moss</name>
    <name type="synonym">Physcomitrella patens</name>
    <dbReference type="NCBI Taxonomy" id="3218"/>
    <lineage>
        <taxon>Eukaryota</taxon>
        <taxon>Viridiplantae</taxon>
        <taxon>Streptophyta</taxon>
        <taxon>Embryophyta</taxon>
        <taxon>Bryophyta</taxon>
        <taxon>Bryophytina</taxon>
        <taxon>Bryopsida</taxon>
        <taxon>Funariidae</taxon>
        <taxon>Funariales</taxon>
        <taxon>Funariaceae</taxon>
        <taxon>Physcomitrium</taxon>
    </lineage>
</organism>
<dbReference type="GO" id="GO:0010168">
    <property type="term" value="C:ER body"/>
    <property type="evidence" value="ECO:0000318"/>
    <property type="project" value="GO_Central"/>
</dbReference>
<dbReference type="RefSeq" id="XP_024361133.1">
    <property type="nucleotide sequence ID" value="XM_024505365.2"/>
</dbReference>
<dbReference type="STRING" id="3218.A0A2K1LA33"/>
<accession>A0A2K1LA33</accession>
<dbReference type="PaxDb" id="3218-PP1S21_356V6.1"/>
<evidence type="ECO:0000313" key="4">
    <source>
        <dbReference type="EMBL" id="PNR62884.1"/>
    </source>
</evidence>
<reference evidence="4 6" key="1">
    <citation type="journal article" date="2008" name="Science">
        <title>The Physcomitrella genome reveals evolutionary insights into the conquest of land by plants.</title>
        <authorList>
            <person name="Rensing S."/>
            <person name="Lang D."/>
            <person name="Zimmer A."/>
            <person name="Terry A."/>
            <person name="Salamov A."/>
            <person name="Shapiro H."/>
            <person name="Nishiyama T."/>
            <person name="Perroud P.-F."/>
            <person name="Lindquist E."/>
            <person name="Kamisugi Y."/>
            <person name="Tanahashi T."/>
            <person name="Sakakibara K."/>
            <person name="Fujita T."/>
            <person name="Oishi K."/>
            <person name="Shin-I T."/>
            <person name="Kuroki Y."/>
            <person name="Toyoda A."/>
            <person name="Suzuki Y."/>
            <person name="Hashimoto A."/>
            <person name="Yamaguchi K."/>
            <person name="Sugano A."/>
            <person name="Kohara Y."/>
            <person name="Fujiyama A."/>
            <person name="Anterola A."/>
            <person name="Aoki S."/>
            <person name="Ashton N."/>
            <person name="Barbazuk W.B."/>
            <person name="Barker E."/>
            <person name="Bennetzen J."/>
            <person name="Bezanilla M."/>
            <person name="Blankenship R."/>
            <person name="Cho S.H."/>
            <person name="Dutcher S."/>
            <person name="Estelle M."/>
            <person name="Fawcett J.A."/>
            <person name="Gundlach H."/>
            <person name="Hanada K."/>
            <person name="Heyl A."/>
            <person name="Hicks K.A."/>
            <person name="Hugh J."/>
            <person name="Lohr M."/>
            <person name="Mayer K."/>
            <person name="Melkozernov A."/>
            <person name="Murata T."/>
            <person name="Nelson D."/>
            <person name="Pils B."/>
            <person name="Prigge M."/>
            <person name="Reiss B."/>
            <person name="Renner T."/>
            <person name="Rombauts S."/>
            <person name="Rushton P."/>
            <person name="Sanderfoot A."/>
            <person name="Schween G."/>
            <person name="Shiu S.-H."/>
            <person name="Stueber K."/>
            <person name="Theodoulou F.L."/>
            <person name="Tu H."/>
            <person name="Van de Peer Y."/>
            <person name="Verrier P.J."/>
            <person name="Waters E."/>
            <person name="Wood A."/>
            <person name="Yang L."/>
            <person name="Cove D."/>
            <person name="Cuming A."/>
            <person name="Hasebe M."/>
            <person name="Lucas S."/>
            <person name="Mishler D.B."/>
            <person name="Reski R."/>
            <person name="Grigoriev I."/>
            <person name="Quatrano R.S."/>
            <person name="Boore J.L."/>
        </authorList>
    </citation>
    <scope>NUCLEOTIDE SEQUENCE [LARGE SCALE GENOMIC DNA]</scope>
    <source>
        <strain evidence="5 6">cv. Gransden 2004</strain>
    </source>
</reference>
<feature type="compositionally biased region" description="Polar residues" evidence="2">
    <location>
        <begin position="234"/>
        <end position="245"/>
    </location>
</feature>
<keyword evidence="1" id="KW-0175">Coiled coil</keyword>
<reference evidence="5" key="3">
    <citation type="submission" date="2020-12" db="UniProtKB">
        <authorList>
            <consortium name="EnsemblPlants"/>
        </authorList>
    </citation>
    <scope>IDENTIFICATION</scope>
</reference>